<comment type="subcellular location">
    <subcellularLocation>
        <location evidence="1">Cell outer membrane</location>
        <topology evidence="1">Single-pass membrane protein</topology>
    </subcellularLocation>
    <subcellularLocation>
        <location evidence="2">Periplasm</location>
    </subcellularLocation>
</comment>
<evidence type="ECO:0000256" key="3">
    <source>
        <dbReference type="ARBA" id="ARBA00022764"/>
    </source>
</evidence>
<comment type="caution">
    <text evidence="6">The sequence shown here is derived from an EMBL/GenBank/DDBJ whole genome shotgun (WGS) entry which is preliminary data.</text>
</comment>
<keyword evidence="5" id="KW-0812">Transmembrane</keyword>
<protein>
    <submittedName>
        <fullName evidence="6">Prepilin-type N-terminal cleavage/methylation domain-containing protein</fullName>
    </submittedName>
</protein>
<evidence type="ECO:0000313" key="7">
    <source>
        <dbReference type="Proteomes" id="UP000587579"/>
    </source>
</evidence>
<evidence type="ECO:0000256" key="1">
    <source>
        <dbReference type="ARBA" id="ARBA00004203"/>
    </source>
</evidence>
<sequence>MKNTKGLSLVEILISLAIIGVVIVAVAGSMASNLRVSSSTNEQSLAMEYVNGALEQYRIYWKSAANYNAAATPPRLSDLNRMLPSGFTATIRADNLSLNGGAATTSPPPMRKITITVTRNGRTLARGATLIGNPN</sequence>
<proteinExistence type="predicted"/>
<keyword evidence="3" id="KW-0574">Periplasm</keyword>
<accession>A0ABR6P2B7</accession>
<dbReference type="Pfam" id="PF07963">
    <property type="entry name" value="N_methyl"/>
    <property type="match status" value="1"/>
</dbReference>
<dbReference type="Proteomes" id="UP000587579">
    <property type="component" value="Unassembled WGS sequence"/>
</dbReference>
<dbReference type="InterPro" id="IPR012902">
    <property type="entry name" value="N_methyl_site"/>
</dbReference>
<organism evidence="6 7">
    <name type="scientific">Oceanithermus desulfurans</name>
    <dbReference type="NCBI Taxonomy" id="227924"/>
    <lineage>
        <taxon>Bacteria</taxon>
        <taxon>Thermotogati</taxon>
        <taxon>Deinococcota</taxon>
        <taxon>Deinococci</taxon>
        <taxon>Thermales</taxon>
        <taxon>Thermaceae</taxon>
        <taxon>Oceanithermus</taxon>
    </lineage>
</organism>
<name>A0ABR6P2B7_9DEIN</name>
<gene>
    <name evidence="6" type="ORF">HNQ05_001528</name>
</gene>
<dbReference type="PROSITE" id="PS00409">
    <property type="entry name" value="PROKAR_NTER_METHYL"/>
    <property type="match status" value="1"/>
</dbReference>
<feature type="transmembrane region" description="Helical" evidence="5">
    <location>
        <begin position="12"/>
        <end position="31"/>
    </location>
</feature>
<dbReference type="SUPFAM" id="SSF54523">
    <property type="entry name" value="Pili subunits"/>
    <property type="match status" value="1"/>
</dbReference>
<evidence type="ECO:0000313" key="6">
    <source>
        <dbReference type="EMBL" id="MBB6030150.1"/>
    </source>
</evidence>
<reference evidence="6 7" key="1">
    <citation type="submission" date="2020-08" db="EMBL/GenBank/DDBJ databases">
        <title>Genomic Encyclopedia of Type Strains, Phase IV (KMG-IV): sequencing the most valuable type-strain genomes for metagenomic binning, comparative biology and taxonomic classification.</title>
        <authorList>
            <person name="Goeker M."/>
        </authorList>
    </citation>
    <scope>NUCLEOTIDE SEQUENCE [LARGE SCALE GENOMIC DNA]</scope>
    <source>
        <strain evidence="6 7">DSM 15757</strain>
    </source>
</reference>
<dbReference type="EMBL" id="JACHEZ010000005">
    <property type="protein sequence ID" value="MBB6030150.1"/>
    <property type="molecule type" value="Genomic_DNA"/>
</dbReference>
<keyword evidence="5" id="KW-0472">Membrane</keyword>
<evidence type="ECO:0000256" key="4">
    <source>
        <dbReference type="ARBA" id="ARBA00023237"/>
    </source>
</evidence>
<dbReference type="InterPro" id="IPR045584">
    <property type="entry name" value="Pilin-like"/>
</dbReference>
<keyword evidence="4" id="KW-0998">Cell outer membrane</keyword>
<evidence type="ECO:0000256" key="5">
    <source>
        <dbReference type="SAM" id="Phobius"/>
    </source>
</evidence>
<keyword evidence="7" id="KW-1185">Reference proteome</keyword>
<evidence type="ECO:0000256" key="2">
    <source>
        <dbReference type="ARBA" id="ARBA00004418"/>
    </source>
</evidence>
<dbReference type="RefSeq" id="WP_147144837.1">
    <property type="nucleotide sequence ID" value="NZ_JACHEZ010000005.1"/>
</dbReference>
<keyword evidence="5" id="KW-1133">Transmembrane helix</keyword>
<dbReference type="NCBIfam" id="TIGR02532">
    <property type="entry name" value="IV_pilin_GFxxxE"/>
    <property type="match status" value="1"/>
</dbReference>